<evidence type="ECO:0000256" key="4">
    <source>
        <dbReference type="ARBA" id="ARBA00023002"/>
    </source>
</evidence>
<comment type="similarity">
    <text evidence="1">Belongs to the cytochrome P450 family.</text>
</comment>
<dbReference type="EMBL" id="CCKQ01016411">
    <property type="protein sequence ID" value="CDW88282.1"/>
    <property type="molecule type" value="Genomic_DNA"/>
</dbReference>
<keyword evidence="4" id="KW-0560">Oxidoreductase</keyword>
<dbReference type="InterPro" id="IPR001128">
    <property type="entry name" value="Cyt_P450"/>
</dbReference>
<dbReference type="Proteomes" id="UP000039865">
    <property type="component" value="Unassembled WGS sequence"/>
</dbReference>
<keyword evidence="3 7" id="KW-0479">Metal-binding</keyword>
<evidence type="ECO:0000313" key="10">
    <source>
        <dbReference type="Proteomes" id="UP000039865"/>
    </source>
</evidence>
<keyword evidence="2 7" id="KW-0349">Heme</keyword>
<dbReference type="GO" id="GO:0005506">
    <property type="term" value="F:iron ion binding"/>
    <property type="evidence" value="ECO:0007669"/>
    <property type="project" value="InterPro"/>
</dbReference>
<dbReference type="Pfam" id="PF00067">
    <property type="entry name" value="p450"/>
    <property type="match status" value="1"/>
</dbReference>
<dbReference type="PRINTS" id="PR00385">
    <property type="entry name" value="P450"/>
</dbReference>
<feature type="transmembrane region" description="Helical" evidence="8">
    <location>
        <begin position="7"/>
        <end position="27"/>
    </location>
</feature>
<dbReference type="PANTHER" id="PTHR24291:SF50">
    <property type="entry name" value="BIFUNCTIONAL ALBAFLAVENONE MONOOXYGENASE_TERPENE SYNTHASE"/>
    <property type="match status" value="1"/>
</dbReference>
<keyword evidence="5 7" id="KW-0408">Iron</keyword>
<dbReference type="SUPFAM" id="SSF48264">
    <property type="entry name" value="Cytochrome P450"/>
    <property type="match status" value="1"/>
</dbReference>
<keyword evidence="8" id="KW-0812">Transmembrane</keyword>
<keyword evidence="10" id="KW-1185">Reference proteome</keyword>
<dbReference type="GO" id="GO:0004497">
    <property type="term" value="F:monooxygenase activity"/>
    <property type="evidence" value="ECO:0007669"/>
    <property type="project" value="UniProtKB-KW"/>
</dbReference>
<organism evidence="9 10">
    <name type="scientific">Stylonychia lemnae</name>
    <name type="common">Ciliate</name>
    <dbReference type="NCBI Taxonomy" id="5949"/>
    <lineage>
        <taxon>Eukaryota</taxon>
        <taxon>Sar</taxon>
        <taxon>Alveolata</taxon>
        <taxon>Ciliophora</taxon>
        <taxon>Intramacronucleata</taxon>
        <taxon>Spirotrichea</taxon>
        <taxon>Stichotrichia</taxon>
        <taxon>Sporadotrichida</taxon>
        <taxon>Oxytrichidae</taxon>
        <taxon>Stylonychinae</taxon>
        <taxon>Stylonychia</taxon>
    </lineage>
</organism>
<keyword evidence="6" id="KW-0503">Monooxygenase</keyword>
<dbReference type="InterPro" id="IPR036396">
    <property type="entry name" value="Cyt_P450_sf"/>
</dbReference>
<evidence type="ECO:0000313" key="9">
    <source>
        <dbReference type="EMBL" id="CDW88282.1"/>
    </source>
</evidence>
<name>A0A078B4X8_STYLE</name>
<comment type="cofactor">
    <cofactor evidence="7">
        <name>heme</name>
        <dbReference type="ChEBI" id="CHEBI:30413"/>
    </cofactor>
</comment>
<dbReference type="InParanoid" id="A0A078B4X8"/>
<evidence type="ECO:0000256" key="3">
    <source>
        <dbReference type="ARBA" id="ARBA00022723"/>
    </source>
</evidence>
<proteinExistence type="inferred from homology"/>
<dbReference type="OrthoDB" id="1470350at2759"/>
<feature type="transmembrane region" description="Helical" evidence="8">
    <location>
        <begin position="315"/>
        <end position="337"/>
    </location>
</feature>
<dbReference type="AlphaFoldDB" id="A0A078B4X8"/>
<dbReference type="GO" id="GO:0016705">
    <property type="term" value="F:oxidoreductase activity, acting on paired donors, with incorporation or reduction of molecular oxygen"/>
    <property type="evidence" value="ECO:0007669"/>
    <property type="project" value="InterPro"/>
</dbReference>
<feature type="transmembrane region" description="Helical" evidence="8">
    <location>
        <begin position="33"/>
        <end position="50"/>
    </location>
</feature>
<reference evidence="9 10" key="1">
    <citation type="submission" date="2014-06" db="EMBL/GenBank/DDBJ databases">
        <authorList>
            <person name="Swart Estienne"/>
        </authorList>
    </citation>
    <scope>NUCLEOTIDE SEQUENCE [LARGE SCALE GENOMIC DNA]</scope>
    <source>
        <strain evidence="9 10">130c</strain>
    </source>
</reference>
<gene>
    <name evidence="9" type="primary">Contig13153.g14023</name>
    <name evidence="9" type="ORF">STYLEM_17401</name>
</gene>
<dbReference type="InterPro" id="IPR002401">
    <property type="entry name" value="Cyt_P450_E_grp-I"/>
</dbReference>
<feature type="binding site" description="axial binding residue" evidence="7">
    <location>
        <position position="485"/>
    </location>
    <ligand>
        <name>heme</name>
        <dbReference type="ChEBI" id="CHEBI:30413"/>
    </ligand>
    <ligandPart>
        <name>Fe</name>
        <dbReference type="ChEBI" id="CHEBI:18248"/>
    </ligandPart>
</feature>
<sequence>MIFSLILWPFILYVFWEIILKPYYYYWYYTSQGIISICVPKPLIFNLLILKKILKNRYEYSEQILYEYYLKYFQNGEIPSIFIDFRAATGQLVISDPDILQEIFVTKGKYVDKLYRVQKVFYGLTGESVLFEKTTERQATKRKHLSAAFYKDKMSSNLKVIIRKTYAWIERLKIEIKNGNNERELNSMINQVIQDSILISIFGETSLKQTMPFIQDDEVVEISLGFAAANLFQALTIKAITPLRTFVSFLDQYSIGKSERTLQKNQQTFREYLQKLINERKVKMQDPNYVSADFLTMLLTDDLFKNDENLMKDELATFMTASILTTTALITNTLYYYEFQPEVKQKLRKEISAIMSPDRSNPAPFENLKLSPELWIEKLSYEQLQEDWKYLYLAIQESLRIEPPIRSSTPMQLCKTMKLGNYTVDQNTSIAVNFYLLHRNPKEWQEPSKFIPERFDPQSPYYLTPDGKKRKQCSYSPFLGGRRICLGKTFAENIAKCIIPIIISELDIKFKKDYHYEKKPPKYYSAEINVPIVLSTIQND</sequence>
<evidence type="ECO:0000256" key="8">
    <source>
        <dbReference type="SAM" id="Phobius"/>
    </source>
</evidence>
<evidence type="ECO:0000256" key="5">
    <source>
        <dbReference type="ARBA" id="ARBA00023004"/>
    </source>
</evidence>
<dbReference type="GO" id="GO:0020037">
    <property type="term" value="F:heme binding"/>
    <property type="evidence" value="ECO:0007669"/>
    <property type="project" value="InterPro"/>
</dbReference>
<evidence type="ECO:0000256" key="6">
    <source>
        <dbReference type="ARBA" id="ARBA00023033"/>
    </source>
</evidence>
<keyword evidence="8" id="KW-0472">Membrane</keyword>
<dbReference type="PANTHER" id="PTHR24291">
    <property type="entry name" value="CYTOCHROME P450 FAMILY 4"/>
    <property type="match status" value="1"/>
</dbReference>
<keyword evidence="8" id="KW-1133">Transmembrane helix</keyword>
<dbReference type="PRINTS" id="PR00463">
    <property type="entry name" value="EP450I"/>
</dbReference>
<dbReference type="Gene3D" id="1.10.630.10">
    <property type="entry name" value="Cytochrome P450"/>
    <property type="match status" value="1"/>
</dbReference>
<evidence type="ECO:0000256" key="7">
    <source>
        <dbReference type="PIRSR" id="PIRSR602401-1"/>
    </source>
</evidence>
<evidence type="ECO:0000256" key="2">
    <source>
        <dbReference type="ARBA" id="ARBA00022617"/>
    </source>
</evidence>
<accession>A0A078B4X8</accession>
<protein>
    <submittedName>
        <fullName evidence="9">Cytochrome p450</fullName>
    </submittedName>
</protein>
<dbReference type="InterPro" id="IPR050196">
    <property type="entry name" value="Cytochrome_P450_Monoox"/>
</dbReference>
<evidence type="ECO:0000256" key="1">
    <source>
        <dbReference type="ARBA" id="ARBA00010617"/>
    </source>
</evidence>